<protein>
    <submittedName>
        <fullName evidence="1">Uncharacterized protein</fullName>
    </submittedName>
</protein>
<reference evidence="1" key="1">
    <citation type="submission" date="2022-07" db="EMBL/GenBank/DDBJ databases">
        <title>Genome Sequence of Lecanicillium saksenae.</title>
        <authorList>
            <person name="Buettner E."/>
        </authorList>
    </citation>
    <scope>NUCLEOTIDE SEQUENCE</scope>
    <source>
        <strain evidence="1">VT-O1</strain>
    </source>
</reference>
<dbReference type="Proteomes" id="UP001148737">
    <property type="component" value="Unassembled WGS sequence"/>
</dbReference>
<organism evidence="1 2">
    <name type="scientific">Lecanicillium saksenae</name>
    <dbReference type="NCBI Taxonomy" id="468837"/>
    <lineage>
        <taxon>Eukaryota</taxon>
        <taxon>Fungi</taxon>
        <taxon>Dikarya</taxon>
        <taxon>Ascomycota</taxon>
        <taxon>Pezizomycotina</taxon>
        <taxon>Sordariomycetes</taxon>
        <taxon>Hypocreomycetidae</taxon>
        <taxon>Hypocreales</taxon>
        <taxon>Cordycipitaceae</taxon>
        <taxon>Lecanicillium</taxon>
    </lineage>
</organism>
<evidence type="ECO:0000313" key="2">
    <source>
        <dbReference type="Proteomes" id="UP001148737"/>
    </source>
</evidence>
<keyword evidence="2" id="KW-1185">Reference proteome</keyword>
<comment type="caution">
    <text evidence="1">The sequence shown here is derived from an EMBL/GenBank/DDBJ whole genome shotgun (WGS) entry which is preliminary data.</text>
</comment>
<proteinExistence type="predicted"/>
<name>A0ACC1QIJ4_9HYPO</name>
<sequence>MCKRLFYRSTFMCSHFYNVFFRRQMHGRHCRGHCPRPEEVFDHAVTMTSPCETCQHSRAWIYIPCRTGGWQWVEAAAWARAGLQQPRYQQQGQPRRRRRRRYRTPSPHPRATQGDQWEDWRNEEEGYWEEELDPPPAYEP</sequence>
<accession>A0ACC1QIJ4</accession>
<dbReference type="EMBL" id="JANAKD010001766">
    <property type="protein sequence ID" value="KAJ3476645.1"/>
    <property type="molecule type" value="Genomic_DNA"/>
</dbReference>
<evidence type="ECO:0000313" key="1">
    <source>
        <dbReference type="EMBL" id="KAJ3476645.1"/>
    </source>
</evidence>
<gene>
    <name evidence="1" type="ORF">NLG97_g9060</name>
</gene>